<organism evidence="2 3">
    <name type="scientific">Deinandra increscens subsp. villosa</name>
    <dbReference type="NCBI Taxonomy" id="3103831"/>
    <lineage>
        <taxon>Eukaryota</taxon>
        <taxon>Viridiplantae</taxon>
        <taxon>Streptophyta</taxon>
        <taxon>Embryophyta</taxon>
        <taxon>Tracheophyta</taxon>
        <taxon>Spermatophyta</taxon>
        <taxon>Magnoliopsida</taxon>
        <taxon>eudicotyledons</taxon>
        <taxon>Gunneridae</taxon>
        <taxon>Pentapetalae</taxon>
        <taxon>asterids</taxon>
        <taxon>campanulids</taxon>
        <taxon>Asterales</taxon>
        <taxon>Asteraceae</taxon>
        <taxon>Asteroideae</taxon>
        <taxon>Heliantheae alliance</taxon>
        <taxon>Madieae</taxon>
        <taxon>Madiinae</taxon>
        <taxon>Deinandra</taxon>
    </lineage>
</organism>
<dbReference type="SUPFAM" id="SSF81606">
    <property type="entry name" value="PP2C-like"/>
    <property type="match status" value="1"/>
</dbReference>
<evidence type="ECO:0000259" key="1">
    <source>
        <dbReference type="PROSITE" id="PS51746"/>
    </source>
</evidence>
<keyword evidence="3" id="KW-1185">Reference proteome</keyword>
<proteinExistence type="predicted"/>
<dbReference type="GO" id="GO:0004722">
    <property type="term" value="F:protein serine/threonine phosphatase activity"/>
    <property type="evidence" value="ECO:0007669"/>
    <property type="project" value="InterPro"/>
</dbReference>
<reference evidence="2 3" key="1">
    <citation type="submission" date="2024-04" db="EMBL/GenBank/DDBJ databases">
        <title>The reference genome of an endangered Asteraceae, Deinandra increscens subsp. villosa, native to the Central Coast of California.</title>
        <authorList>
            <person name="Guilliams M."/>
            <person name="Hasenstab-Lehman K."/>
            <person name="Meyer R."/>
            <person name="Mcevoy S."/>
        </authorList>
    </citation>
    <scope>NUCLEOTIDE SEQUENCE [LARGE SCALE GENOMIC DNA]</scope>
    <source>
        <tissue evidence="2">Leaf</tissue>
    </source>
</reference>
<dbReference type="PROSITE" id="PS51746">
    <property type="entry name" value="PPM_2"/>
    <property type="match status" value="1"/>
</dbReference>
<comment type="caution">
    <text evidence="2">The sequence shown here is derived from an EMBL/GenBank/DDBJ whole genome shotgun (WGS) entry which is preliminary data.</text>
</comment>
<dbReference type="SMART" id="SM00332">
    <property type="entry name" value="PP2Cc"/>
    <property type="match status" value="1"/>
</dbReference>
<name>A0AAP0DR35_9ASTR</name>
<feature type="domain" description="PPM-type phosphatase" evidence="1">
    <location>
        <begin position="33"/>
        <end position="321"/>
    </location>
</feature>
<evidence type="ECO:0000313" key="2">
    <source>
        <dbReference type="EMBL" id="KAK9077688.1"/>
    </source>
</evidence>
<dbReference type="InterPro" id="IPR036457">
    <property type="entry name" value="PPM-type-like_dom_sf"/>
</dbReference>
<dbReference type="CDD" id="cd00143">
    <property type="entry name" value="PP2Cc"/>
    <property type="match status" value="1"/>
</dbReference>
<dbReference type="Proteomes" id="UP001408789">
    <property type="component" value="Unassembled WGS sequence"/>
</dbReference>
<gene>
    <name evidence="2" type="ORF">SSX86_006025</name>
</gene>
<evidence type="ECO:0000313" key="3">
    <source>
        <dbReference type="Proteomes" id="UP001408789"/>
    </source>
</evidence>
<dbReference type="InterPro" id="IPR015655">
    <property type="entry name" value="PP2C"/>
</dbReference>
<dbReference type="Gene3D" id="3.60.40.10">
    <property type="entry name" value="PPM-type phosphatase domain"/>
    <property type="match status" value="1"/>
</dbReference>
<sequence>MGICISKASPEIHEIDYGHENVIYYQDTICDQKIGSIHTHQGSKGFNQDAAILYQDYGMDSGAFGGVFDGHGRNGQMVSKFVRNKLPSIIINQRNANMTKGKTVNEQDEFGSKDFHTWKEACFSAFKVMDKEIKLLEHIDCSCSGTTAVIVIKQGDDLVIANLGDSRAVLGTMSENGIMPVQLTTDLKPGVPTERDRIRKLHGRVMSLKDEPHIDRVWLPYHDSPGLAMSRAFGDFVLKSHGIIAVPDVTYHRLSPNDQFVILASDGVWDVLSNNTVASIVWGAESEESAAKAVVTASVAAWKQKFPSSKRDDCSVVCLFLQKKQQQDS</sequence>
<dbReference type="AlphaFoldDB" id="A0AAP0DR35"/>
<dbReference type="EMBL" id="JBCNJP010000007">
    <property type="protein sequence ID" value="KAK9077688.1"/>
    <property type="molecule type" value="Genomic_DNA"/>
</dbReference>
<accession>A0AAP0DR35</accession>
<dbReference type="Pfam" id="PF00481">
    <property type="entry name" value="PP2C"/>
    <property type="match status" value="1"/>
</dbReference>
<dbReference type="PANTHER" id="PTHR47992">
    <property type="entry name" value="PROTEIN PHOSPHATASE"/>
    <property type="match status" value="1"/>
</dbReference>
<dbReference type="InterPro" id="IPR001932">
    <property type="entry name" value="PPM-type_phosphatase-like_dom"/>
</dbReference>
<protein>
    <recommendedName>
        <fullName evidence="1">PPM-type phosphatase domain-containing protein</fullName>
    </recommendedName>
</protein>